<dbReference type="Pfam" id="PF01370">
    <property type="entry name" value="Epimerase"/>
    <property type="match status" value="1"/>
</dbReference>
<dbReference type="Gene3D" id="3.40.50.720">
    <property type="entry name" value="NAD(P)-binding Rossmann-like Domain"/>
    <property type="match status" value="1"/>
</dbReference>
<dbReference type="InterPro" id="IPR001509">
    <property type="entry name" value="Epimerase_deHydtase"/>
</dbReference>
<keyword evidence="3" id="KW-1185">Reference proteome</keyword>
<dbReference type="InterPro" id="IPR051783">
    <property type="entry name" value="NAD(P)-dependent_oxidoreduct"/>
</dbReference>
<dbReference type="GO" id="GO:0004029">
    <property type="term" value="F:aldehyde dehydrogenase (NAD+) activity"/>
    <property type="evidence" value="ECO:0007669"/>
    <property type="project" value="TreeGrafter"/>
</dbReference>
<dbReference type="RefSeq" id="WP_148929727.1">
    <property type="nucleotide sequence ID" value="NZ_VNHS01000005.1"/>
</dbReference>
<dbReference type="PANTHER" id="PTHR48079">
    <property type="entry name" value="PROTEIN YEEZ"/>
    <property type="match status" value="1"/>
</dbReference>
<comment type="caution">
    <text evidence="2">The sequence shown here is derived from an EMBL/GenBank/DDBJ whole genome shotgun (WGS) entry which is preliminary data.</text>
</comment>
<evidence type="ECO:0000259" key="1">
    <source>
        <dbReference type="Pfam" id="PF01370"/>
    </source>
</evidence>
<reference evidence="2 3" key="1">
    <citation type="submission" date="2019-07" db="EMBL/GenBank/DDBJ databases">
        <title>Genomic Encyclopedia of Type Strains, Phase III (KMG-III): the genomes of soil and plant-associated and newly described type strains.</title>
        <authorList>
            <person name="Whitman W."/>
        </authorList>
    </citation>
    <scope>NUCLEOTIDE SEQUENCE [LARGE SCALE GENOMIC DNA]</scope>
    <source>
        <strain evidence="2 3">BL24</strain>
    </source>
</reference>
<accession>A0A5S5C7K3</accession>
<evidence type="ECO:0000313" key="3">
    <source>
        <dbReference type="Proteomes" id="UP000323257"/>
    </source>
</evidence>
<sequence length="287" mass="30672">MKIVVAGATGVVGRALIPILIHEGHEVVGFTRNPDTATELKRKGIVPVILDVFNRKAVFSALQKTKPDAVIHQLTSLSAINFSDNARIRKEGTRNLVDAALAAGVGKMIVQSISWAYESGDGPAAEDCPLDLDALPPRSTTIEGIRALESASTEMPEHVILRYGLLYGKGTWYAADGYMAEQARQRLLLATGGISSFVHIDDAALAAANALSWPSGCYNIVDDEPAAGTDWLPIFADAVGAPLPDVQLGHTAWERGALNGKALRNGWKPRYTSWRDGFRLALGSASS</sequence>
<dbReference type="SUPFAM" id="SSF51735">
    <property type="entry name" value="NAD(P)-binding Rossmann-fold domains"/>
    <property type="match status" value="1"/>
</dbReference>
<dbReference type="GO" id="GO:0005737">
    <property type="term" value="C:cytoplasm"/>
    <property type="evidence" value="ECO:0007669"/>
    <property type="project" value="TreeGrafter"/>
</dbReference>
<organism evidence="2 3">
    <name type="scientific">Paenibacillus methanolicus</name>
    <dbReference type="NCBI Taxonomy" id="582686"/>
    <lineage>
        <taxon>Bacteria</taxon>
        <taxon>Bacillati</taxon>
        <taxon>Bacillota</taxon>
        <taxon>Bacilli</taxon>
        <taxon>Bacillales</taxon>
        <taxon>Paenibacillaceae</taxon>
        <taxon>Paenibacillus</taxon>
    </lineage>
</organism>
<evidence type="ECO:0000313" key="2">
    <source>
        <dbReference type="EMBL" id="TYP74462.1"/>
    </source>
</evidence>
<proteinExistence type="predicted"/>
<name>A0A5S5C7K3_9BACL</name>
<dbReference type="PANTHER" id="PTHR48079:SF6">
    <property type="entry name" value="NAD(P)-BINDING DOMAIN-CONTAINING PROTEIN-RELATED"/>
    <property type="match status" value="1"/>
</dbReference>
<protein>
    <submittedName>
        <fullName evidence="2">Nucleoside-diphosphate-sugar epimerase</fullName>
    </submittedName>
</protein>
<dbReference type="InterPro" id="IPR036291">
    <property type="entry name" value="NAD(P)-bd_dom_sf"/>
</dbReference>
<dbReference type="OrthoDB" id="9807212at2"/>
<feature type="domain" description="NAD-dependent epimerase/dehydratase" evidence="1">
    <location>
        <begin position="3"/>
        <end position="213"/>
    </location>
</feature>
<dbReference type="Proteomes" id="UP000323257">
    <property type="component" value="Unassembled WGS sequence"/>
</dbReference>
<dbReference type="AlphaFoldDB" id="A0A5S5C7K3"/>
<dbReference type="EMBL" id="VNHS01000005">
    <property type="protein sequence ID" value="TYP74462.1"/>
    <property type="molecule type" value="Genomic_DNA"/>
</dbReference>
<gene>
    <name evidence="2" type="ORF">BCM02_1056</name>
</gene>